<feature type="domain" description="Amino acid permease/ SLC12A" evidence="10">
    <location>
        <begin position="126"/>
        <end position="594"/>
    </location>
</feature>
<keyword evidence="7 9" id="KW-0472">Membrane</keyword>
<evidence type="ECO:0000313" key="12">
    <source>
        <dbReference type="Proteomes" id="UP000001997"/>
    </source>
</evidence>
<evidence type="ECO:0000256" key="6">
    <source>
        <dbReference type="ARBA" id="ARBA00022989"/>
    </source>
</evidence>
<evidence type="ECO:0000256" key="2">
    <source>
        <dbReference type="ARBA" id="ARBA00006983"/>
    </source>
</evidence>
<keyword evidence="12" id="KW-1185">Reference proteome</keyword>
<evidence type="ECO:0000256" key="4">
    <source>
        <dbReference type="ARBA" id="ARBA00022692"/>
    </source>
</evidence>
<feature type="transmembrane region" description="Helical" evidence="9">
    <location>
        <begin position="313"/>
        <end position="333"/>
    </location>
</feature>
<dbReference type="VEuPathDB" id="FungiDB:PGUG_02195"/>
<dbReference type="Gene3D" id="1.20.1740.10">
    <property type="entry name" value="Amino acid/polyamine transporter I"/>
    <property type="match status" value="1"/>
</dbReference>
<dbReference type="OMA" id="FAIAWNY"/>
<evidence type="ECO:0000256" key="7">
    <source>
        <dbReference type="ARBA" id="ARBA00023136"/>
    </source>
</evidence>
<dbReference type="InterPro" id="IPR050524">
    <property type="entry name" value="APC_YAT"/>
</dbReference>
<dbReference type="GO" id="GO:0005886">
    <property type="term" value="C:plasma membrane"/>
    <property type="evidence" value="ECO:0007669"/>
    <property type="project" value="UniProtKB-SubCell"/>
</dbReference>
<protein>
    <recommendedName>
        <fullName evidence="10">Amino acid permease/ SLC12A domain-containing protein</fullName>
    </recommendedName>
</protein>
<keyword evidence="4 9" id="KW-0812">Transmembrane</keyword>
<feature type="transmembrane region" description="Helical" evidence="9">
    <location>
        <begin position="460"/>
        <end position="479"/>
    </location>
</feature>
<dbReference type="OrthoDB" id="5982228at2759"/>
<evidence type="ECO:0000313" key="11">
    <source>
        <dbReference type="EMBL" id="EDK38097.2"/>
    </source>
</evidence>
<name>A5DFZ4_PICGU</name>
<dbReference type="RefSeq" id="XP_001486524.2">
    <property type="nucleotide sequence ID" value="XM_001486474.1"/>
</dbReference>
<dbReference type="EMBL" id="CH408156">
    <property type="protein sequence ID" value="EDK38097.2"/>
    <property type="molecule type" value="Genomic_DNA"/>
</dbReference>
<dbReference type="GeneID" id="5127852"/>
<comment type="subcellular location">
    <subcellularLocation>
        <location evidence="1">Cell membrane</location>
        <topology evidence="1">Multi-pass membrane protein</topology>
    </subcellularLocation>
</comment>
<gene>
    <name evidence="11" type="ORF">PGUG_02195</name>
</gene>
<dbReference type="PANTHER" id="PTHR43341">
    <property type="entry name" value="AMINO ACID PERMEASE"/>
    <property type="match status" value="1"/>
</dbReference>
<dbReference type="GO" id="GO:0015171">
    <property type="term" value="F:amino acid transmembrane transporter activity"/>
    <property type="evidence" value="ECO:0007669"/>
    <property type="project" value="TreeGrafter"/>
</dbReference>
<feature type="region of interest" description="Disordered" evidence="8">
    <location>
        <begin position="1"/>
        <end position="43"/>
    </location>
</feature>
<keyword evidence="6 9" id="KW-1133">Transmembrane helix</keyword>
<accession>A5DFZ4</accession>
<dbReference type="FunFam" id="1.20.1740.10:FF:000017">
    <property type="entry name" value="Amino acid permease"/>
    <property type="match status" value="1"/>
</dbReference>
<organism evidence="11 12">
    <name type="scientific">Meyerozyma guilliermondii (strain ATCC 6260 / CBS 566 / DSM 6381 / JCM 1539 / NBRC 10279 / NRRL Y-324)</name>
    <name type="common">Yeast</name>
    <name type="synonym">Candida guilliermondii</name>
    <dbReference type="NCBI Taxonomy" id="294746"/>
    <lineage>
        <taxon>Eukaryota</taxon>
        <taxon>Fungi</taxon>
        <taxon>Dikarya</taxon>
        <taxon>Ascomycota</taxon>
        <taxon>Saccharomycotina</taxon>
        <taxon>Pichiomycetes</taxon>
        <taxon>Debaryomycetaceae</taxon>
        <taxon>Meyerozyma</taxon>
    </lineage>
</organism>
<keyword evidence="5" id="KW-0029">Amino-acid transport</keyword>
<feature type="transmembrane region" description="Helical" evidence="9">
    <location>
        <begin position="354"/>
        <end position="375"/>
    </location>
</feature>
<reference evidence="11 12" key="1">
    <citation type="journal article" date="2009" name="Nature">
        <title>Evolution of pathogenicity and sexual reproduction in eight Candida genomes.</title>
        <authorList>
            <person name="Butler G."/>
            <person name="Rasmussen M.D."/>
            <person name="Lin M.F."/>
            <person name="Santos M.A."/>
            <person name="Sakthikumar S."/>
            <person name="Munro C.A."/>
            <person name="Rheinbay E."/>
            <person name="Grabherr M."/>
            <person name="Forche A."/>
            <person name="Reedy J.L."/>
            <person name="Agrafioti I."/>
            <person name="Arnaud M.B."/>
            <person name="Bates S."/>
            <person name="Brown A.J."/>
            <person name="Brunke S."/>
            <person name="Costanzo M.C."/>
            <person name="Fitzpatrick D.A."/>
            <person name="de Groot P.W."/>
            <person name="Harris D."/>
            <person name="Hoyer L.L."/>
            <person name="Hube B."/>
            <person name="Klis F.M."/>
            <person name="Kodira C."/>
            <person name="Lennard N."/>
            <person name="Logue M.E."/>
            <person name="Martin R."/>
            <person name="Neiman A.M."/>
            <person name="Nikolaou E."/>
            <person name="Quail M.A."/>
            <person name="Quinn J."/>
            <person name="Santos M.C."/>
            <person name="Schmitzberger F.F."/>
            <person name="Sherlock G."/>
            <person name="Shah P."/>
            <person name="Silverstein K.A."/>
            <person name="Skrzypek M.S."/>
            <person name="Soll D."/>
            <person name="Staggs R."/>
            <person name="Stansfield I."/>
            <person name="Stumpf M.P."/>
            <person name="Sudbery P.E."/>
            <person name="Srikantha T."/>
            <person name="Zeng Q."/>
            <person name="Berman J."/>
            <person name="Berriman M."/>
            <person name="Heitman J."/>
            <person name="Gow N.A."/>
            <person name="Lorenz M.C."/>
            <person name="Birren B.W."/>
            <person name="Kellis M."/>
            <person name="Cuomo C.A."/>
        </authorList>
    </citation>
    <scope>NUCLEOTIDE SEQUENCE [LARGE SCALE GENOMIC DNA]</scope>
    <source>
        <strain evidence="12">ATCC 6260 / CBS 566 / DSM 6381 / JCM 1539 / NBRC 10279 / NRRL Y-324</strain>
    </source>
</reference>
<evidence type="ECO:0000256" key="9">
    <source>
        <dbReference type="SAM" id="Phobius"/>
    </source>
</evidence>
<feature type="transmembrane region" description="Helical" evidence="9">
    <location>
        <begin position="414"/>
        <end position="439"/>
    </location>
</feature>
<evidence type="ECO:0000259" key="10">
    <source>
        <dbReference type="Pfam" id="PF00324"/>
    </source>
</evidence>
<dbReference type="AlphaFoldDB" id="A5DFZ4"/>
<dbReference type="InParanoid" id="A5DFZ4"/>
<feature type="transmembrane region" description="Helical" evidence="9">
    <location>
        <begin position="570"/>
        <end position="587"/>
    </location>
</feature>
<keyword evidence="3" id="KW-0813">Transport</keyword>
<feature type="transmembrane region" description="Helical" evidence="9">
    <location>
        <begin position="129"/>
        <end position="151"/>
    </location>
</feature>
<evidence type="ECO:0000256" key="5">
    <source>
        <dbReference type="ARBA" id="ARBA00022970"/>
    </source>
</evidence>
<dbReference type="Proteomes" id="UP000001997">
    <property type="component" value="Unassembled WGS sequence"/>
</dbReference>
<feature type="transmembrane region" description="Helical" evidence="9">
    <location>
        <begin position="157"/>
        <end position="181"/>
    </location>
</feature>
<feature type="transmembrane region" description="Helical" evidence="9">
    <location>
        <begin position="266"/>
        <end position="287"/>
    </location>
</feature>
<dbReference type="KEGG" id="pgu:PGUG_02195"/>
<dbReference type="PROSITE" id="PS00218">
    <property type="entry name" value="AMINO_ACID_PERMEASE_1"/>
    <property type="match status" value="1"/>
</dbReference>
<dbReference type="InterPro" id="IPR004840">
    <property type="entry name" value="Amino_acid_permease_CS"/>
</dbReference>
<evidence type="ECO:0000256" key="8">
    <source>
        <dbReference type="SAM" id="MobiDB-lite"/>
    </source>
</evidence>
<sequence>MEHNSHTSMTEKTMNSVHMSPRQTTGTTVDEYSGESVNLSPYSSGEKPSVVRRFVDSFKPYDYSQLPIQYFTSHSAVDYINSNPSEFQPEMHPNHPDFDYSKLSELERNAIVTSSSPLSKQLKSRHLQMIALGGSIGTGLFVGVGSSLSAAGPFGLLIVWLFIASVIFVTMSSLAELAVAFPISGAFITFNSLFIDSSWGFAMAWNYALQWLVTLPLELVAASMTIQYWNSHVSPAVFVAIFWVLICIINLFGVKGYGEAESVFSIIKIVAVVGFIILSIIIISGGAPPEHRYIGGSNWHGPDGGMFNSSEPFKNMCSTIFTAAFSFAGVELFGLASCETANPKASIPKAMKQVFWRVLIFYIGSIIMIGLLVPYKSSQLLGNNTKAAIAGVDINVSPFVIAIQSAKIPALPSIMNAVIIITVLSVGNSSVYGSSRTLAALGALRQGPKILNYIDRRGRPLVALAVQFAIGLLCFLVLLPGKNGTADAFSWMLSLSGLCSIFTWWSICLCHLRFRAALRARARVAEEELVYTTNIWGSWYGLITLAIILGLQFWAALFPTGNGGKADVKGFFQIYLGGPVVFVCYALHKIYAYFYKGVPLTKFYYDAKEIDVDTGRREIDLEIVKQEIAEMREQARNRPWIYRLYNVFC</sequence>
<feature type="transmembrane region" description="Helical" evidence="9">
    <location>
        <begin position="535"/>
        <end position="558"/>
    </location>
</feature>
<feature type="transmembrane region" description="Helical" evidence="9">
    <location>
        <begin position="193"/>
        <end position="213"/>
    </location>
</feature>
<dbReference type="eggNOG" id="KOG1286">
    <property type="taxonomic scope" value="Eukaryota"/>
</dbReference>
<proteinExistence type="inferred from homology"/>
<dbReference type="HOGENOM" id="CLU_007946_12_0_1"/>
<evidence type="ECO:0000256" key="1">
    <source>
        <dbReference type="ARBA" id="ARBA00004651"/>
    </source>
</evidence>
<feature type="transmembrane region" description="Helical" evidence="9">
    <location>
        <begin position="491"/>
        <end position="514"/>
    </location>
</feature>
<comment type="similarity">
    <text evidence="2">Belongs to the amino acid-polyamine-organocation (APC) superfamily. YAT (TC 2.A.3.10) family.</text>
</comment>
<dbReference type="InterPro" id="IPR004841">
    <property type="entry name" value="AA-permease/SLC12A_dom"/>
</dbReference>
<dbReference type="PANTHER" id="PTHR43341:SF1">
    <property type="entry name" value="GENERAL AMINO-ACID PERMEASE GAP1"/>
    <property type="match status" value="1"/>
</dbReference>
<feature type="transmembrane region" description="Helical" evidence="9">
    <location>
        <begin position="233"/>
        <end position="254"/>
    </location>
</feature>
<dbReference type="Pfam" id="PF00324">
    <property type="entry name" value="AA_permease"/>
    <property type="match status" value="1"/>
</dbReference>
<evidence type="ECO:0000256" key="3">
    <source>
        <dbReference type="ARBA" id="ARBA00022448"/>
    </source>
</evidence>